<protein>
    <recommendedName>
        <fullName evidence="12">Pectate lyase superfamily protein domain-containing protein</fullName>
    </recommendedName>
</protein>
<dbReference type="InterPro" id="IPR011050">
    <property type="entry name" value="Pectin_lyase_fold/virulence"/>
</dbReference>
<accession>A0A4S8JVX3</accession>
<dbReference type="PANTHER" id="PTHR31375">
    <property type="match status" value="1"/>
</dbReference>
<organism evidence="10 11">
    <name type="scientific">Musa balbisiana</name>
    <name type="common">Banana</name>
    <dbReference type="NCBI Taxonomy" id="52838"/>
    <lineage>
        <taxon>Eukaryota</taxon>
        <taxon>Viridiplantae</taxon>
        <taxon>Streptophyta</taxon>
        <taxon>Embryophyta</taxon>
        <taxon>Tracheophyta</taxon>
        <taxon>Spermatophyta</taxon>
        <taxon>Magnoliopsida</taxon>
        <taxon>Liliopsida</taxon>
        <taxon>Zingiberales</taxon>
        <taxon>Musaceae</taxon>
        <taxon>Musa</taxon>
    </lineage>
</organism>
<evidence type="ECO:0000256" key="9">
    <source>
        <dbReference type="RuleBase" id="RU361169"/>
    </source>
</evidence>
<evidence type="ECO:0000313" key="10">
    <source>
        <dbReference type="EMBL" id="THU66386.1"/>
    </source>
</evidence>
<keyword evidence="5 9" id="KW-0378">Hydrolase</keyword>
<dbReference type="AlphaFoldDB" id="A0A4S8JVX3"/>
<dbReference type="GO" id="GO:0005975">
    <property type="term" value="P:carbohydrate metabolic process"/>
    <property type="evidence" value="ECO:0007669"/>
    <property type="project" value="InterPro"/>
</dbReference>
<keyword evidence="6 9" id="KW-0326">Glycosidase</keyword>
<comment type="similarity">
    <text evidence="2 9">Belongs to the glycosyl hydrolase 28 family.</text>
</comment>
<evidence type="ECO:0000256" key="8">
    <source>
        <dbReference type="PROSITE-ProRule" id="PRU10052"/>
    </source>
</evidence>
<evidence type="ECO:0000256" key="5">
    <source>
        <dbReference type="ARBA" id="ARBA00022801"/>
    </source>
</evidence>
<dbReference type="Pfam" id="PF00295">
    <property type="entry name" value="Glyco_hydro_28"/>
    <property type="match status" value="2"/>
</dbReference>
<comment type="caution">
    <text evidence="10">The sequence shown here is derived from an EMBL/GenBank/DDBJ whole genome shotgun (WGS) entry which is preliminary data.</text>
</comment>
<evidence type="ECO:0008006" key="12">
    <source>
        <dbReference type="Google" id="ProtNLM"/>
    </source>
</evidence>
<evidence type="ECO:0000313" key="11">
    <source>
        <dbReference type="Proteomes" id="UP000317650"/>
    </source>
</evidence>
<dbReference type="SUPFAM" id="SSF51126">
    <property type="entry name" value="Pectin lyase-like"/>
    <property type="match status" value="2"/>
</dbReference>
<dbReference type="EMBL" id="PYDT01000003">
    <property type="protein sequence ID" value="THU66386.1"/>
    <property type="molecule type" value="Genomic_DNA"/>
</dbReference>
<comment type="subcellular location">
    <subcellularLocation>
        <location evidence="1">Secreted</location>
        <location evidence="1">Cell wall</location>
    </subcellularLocation>
</comment>
<keyword evidence="11" id="KW-1185">Reference proteome</keyword>
<feature type="active site" evidence="8">
    <location>
        <position position="428"/>
    </location>
</feature>
<dbReference type="Gene3D" id="2.160.20.10">
    <property type="entry name" value="Single-stranded right-handed beta-helix, Pectin lyase-like"/>
    <property type="match status" value="2"/>
</dbReference>
<evidence type="ECO:0000256" key="1">
    <source>
        <dbReference type="ARBA" id="ARBA00004191"/>
    </source>
</evidence>
<dbReference type="STRING" id="52838.A0A4S8JVX3"/>
<dbReference type="InterPro" id="IPR012334">
    <property type="entry name" value="Pectin_lyas_fold"/>
</dbReference>
<dbReference type="InterPro" id="IPR000743">
    <property type="entry name" value="Glyco_hydro_28"/>
</dbReference>
<keyword evidence="3" id="KW-0134">Cell wall</keyword>
<name>A0A4S8JVX3_MUSBA</name>
<dbReference type="Proteomes" id="UP000317650">
    <property type="component" value="Chromosome 5"/>
</dbReference>
<dbReference type="GO" id="GO:0071555">
    <property type="term" value="P:cell wall organization"/>
    <property type="evidence" value="ECO:0007669"/>
    <property type="project" value="UniProtKB-KW"/>
</dbReference>
<evidence type="ECO:0000256" key="4">
    <source>
        <dbReference type="ARBA" id="ARBA00022525"/>
    </source>
</evidence>
<dbReference type="SMART" id="SM00710">
    <property type="entry name" value="PbH1"/>
    <property type="match status" value="9"/>
</dbReference>
<reference evidence="10 11" key="1">
    <citation type="journal article" date="2019" name="Nat. Plants">
        <title>Genome sequencing of Musa balbisiana reveals subgenome evolution and function divergence in polyploid bananas.</title>
        <authorList>
            <person name="Yao X."/>
        </authorList>
    </citation>
    <scope>NUCLEOTIDE SEQUENCE [LARGE SCALE GENOMIC DNA]</scope>
    <source>
        <strain evidence="11">cv. DH-PKW</strain>
        <tissue evidence="10">Leaves</tissue>
    </source>
</reference>
<feature type="active site" evidence="8">
    <location>
        <position position="206"/>
    </location>
</feature>
<evidence type="ECO:0000256" key="6">
    <source>
        <dbReference type="ARBA" id="ARBA00023295"/>
    </source>
</evidence>
<proteinExistence type="inferred from homology"/>
<dbReference type="InterPro" id="IPR006626">
    <property type="entry name" value="PbH1"/>
</dbReference>
<dbReference type="GO" id="GO:0004650">
    <property type="term" value="F:polygalacturonase activity"/>
    <property type="evidence" value="ECO:0007669"/>
    <property type="project" value="InterPro"/>
</dbReference>
<dbReference type="PROSITE" id="PS00502">
    <property type="entry name" value="POLYGALACTURONASE"/>
    <property type="match status" value="2"/>
</dbReference>
<evidence type="ECO:0000256" key="7">
    <source>
        <dbReference type="ARBA" id="ARBA00023316"/>
    </source>
</evidence>
<sequence>MASGAGADMNVGVYNVKDYAAVGDGQTDNTKAFESAWSAACAVEGTTTIVIPEGAYLLGPTIFKGPCKGKMVMQVKGQLLASTHLEAYTQNWLDFQYINGLVISGGGIFHGQGASAWPYNQCPKTRKCKLLPALFHMQIFESRDITLDSIRISAPGDSPNTDGIHIADSTNIQVSNSVIGTGDDCISIGPGCTNLTISNVLCGPGHGISIGSLGKNANEKDVSGLTVRKCTFTGRTNGLRIKTWPSSPSRLMATGFVFEDIIMNNVYNPIIIDQNYCPYANCPEKDYAAIGDDQTDNTKVVEYFMDKELLHGLTTNAPRHANANSYPWYSSHVFLALTIFVTNATINSISSIDSKLFHMQIFESRDITLDSIRISAPGDNPNTDGIHIADSTNIQVANSVIGTGDDYISIGPGCTNLTISNVLCGPGHGISIGSLGKNANEKDVSGLTVRKCTFTDTTNGLRIKTWPSSPSRLMATSFVFEDIIMNNVYNPIIIDQNYCPYANCPEKEYLIATTTKYIIRDPSLVKIKDIKFRNITGTSASPEAIKLVCSKAVPCEGMELNDINLKCNGDDEQAKNMTSTCVHVYDSSNGNVKPDSCI</sequence>
<evidence type="ECO:0000256" key="3">
    <source>
        <dbReference type="ARBA" id="ARBA00022512"/>
    </source>
</evidence>
<gene>
    <name evidence="10" type="ORF">C4D60_Mb05t13600</name>
</gene>
<evidence type="ECO:0000256" key="2">
    <source>
        <dbReference type="ARBA" id="ARBA00008834"/>
    </source>
</evidence>
<keyword evidence="4" id="KW-0964">Secreted</keyword>
<keyword evidence="7" id="KW-0961">Cell wall biogenesis/degradation</keyword>